<dbReference type="PATRIC" id="fig|59750.3.peg.4670"/>
<reference evidence="2 3" key="1">
    <citation type="submission" date="2015-07" db="EMBL/GenBank/DDBJ databases">
        <title>A draft genome sequence of Mycobacterium wolinskyi.</title>
        <authorList>
            <person name="de Man T.J."/>
            <person name="Perry K.A."/>
            <person name="Coulliette A.D."/>
            <person name="Jensen B."/>
            <person name="Toney N.C."/>
            <person name="Limbago B.M."/>
            <person name="Noble-Wang J."/>
        </authorList>
    </citation>
    <scope>NUCLEOTIDE SEQUENCE [LARGE SCALE GENOMIC DNA]</scope>
    <source>
        <strain evidence="2 3">CDC_01</strain>
    </source>
</reference>
<dbReference type="Pfam" id="PF00561">
    <property type="entry name" value="Abhydrolase_1"/>
    <property type="match status" value="1"/>
</dbReference>
<dbReference type="EMBL" id="LGTW01000003">
    <property type="protein sequence ID" value="KWX25218.1"/>
    <property type="molecule type" value="Genomic_DNA"/>
</dbReference>
<evidence type="ECO:0000313" key="3">
    <source>
        <dbReference type="Proteomes" id="UP000070612"/>
    </source>
</evidence>
<dbReference type="PANTHER" id="PTHR43433:SF5">
    <property type="entry name" value="AB HYDROLASE-1 DOMAIN-CONTAINING PROTEIN"/>
    <property type="match status" value="1"/>
</dbReference>
<dbReference type="InterPro" id="IPR029058">
    <property type="entry name" value="AB_hydrolase_fold"/>
</dbReference>
<dbReference type="PANTHER" id="PTHR43433">
    <property type="entry name" value="HYDROLASE, ALPHA/BETA FOLD FAMILY PROTEIN"/>
    <property type="match status" value="1"/>
</dbReference>
<dbReference type="InterPro" id="IPR000073">
    <property type="entry name" value="AB_hydrolase_1"/>
</dbReference>
<comment type="caution">
    <text evidence="2">The sequence shown here is derived from an EMBL/GenBank/DDBJ whole genome shotgun (WGS) entry which is preliminary data.</text>
</comment>
<accession>A0A132PS85</accession>
<dbReference type="PRINTS" id="PR00111">
    <property type="entry name" value="ABHYDROLASE"/>
</dbReference>
<dbReference type="Gene3D" id="3.40.50.1820">
    <property type="entry name" value="alpha/beta hydrolase"/>
    <property type="match status" value="1"/>
</dbReference>
<proteinExistence type="predicted"/>
<dbReference type="SUPFAM" id="SSF53474">
    <property type="entry name" value="alpha/beta-Hydrolases"/>
    <property type="match status" value="1"/>
</dbReference>
<dbReference type="InterPro" id="IPR050471">
    <property type="entry name" value="AB_hydrolase"/>
</dbReference>
<organism evidence="2 3">
    <name type="scientific">Mycolicibacterium wolinskyi</name>
    <dbReference type="NCBI Taxonomy" id="59750"/>
    <lineage>
        <taxon>Bacteria</taxon>
        <taxon>Bacillati</taxon>
        <taxon>Actinomycetota</taxon>
        <taxon>Actinomycetes</taxon>
        <taxon>Mycobacteriales</taxon>
        <taxon>Mycobacteriaceae</taxon>
        <taxon>Mycolicibacterium</taxon>
    </lineage>
</organism>
<name>A0A132PS85_9MYCO</name>
<dbReference type="AlphaFoldDB" id="A0A132PS85"/>
<feature type="domain" description="AB hydrolase-1" evidence="1">
    <location>
        <begin position="26"/>
        <end position="255"/>
    </location>
</feature>
<dbReference type="Proteomes" id="UP000070612">
    <property type="component" value="Unassembled WGS sequence"/>
</dbReference>
<protein>
    <recommendedName>
        <fullName evidence="1">AB hydrolase-1 domain-containing protein</fullName>
    </recommendedName>
</protein>
<keyword evidence="3" id="KW-1185">Reference proteome</keyword>
<evidence type="ECO:0000313" key="2">
    <source>
        <dbReference type="EMBL" id="KWX25218.1"/>
    </source>
</evidence>
<sequence>MRLAHHVIELADGHRVGISVGGSGIPLVFLHGLGLSRRSYLRLLSRVADLGFRVVAIDAAGHGETEDLPCAADEFTDRTELVLRTLDSPGIDRAIFAGHSMGGRMTIQLAAVAPDRVLAAILFNPAAGSAFDAAISSVLHSPRQMLRAVAGAAYDMYRDPFLMKVGAIARYLRMATAVTMGNTLAPTGFTGAARSLLRSGACTTLLHTLRDRAIPTIVLHGEDDAIVPFENACDIAEDANATLYRVRGACHSWLIAKPAHGADSVRQLLDGALGEALRDLAPTLGIEDWRDVRAWDEVLIEPDARVRDMCGRRVVLGYLERERVEMNLVRRAVLQDVLAASAPRLLGHARPA</sequence>
<gene>
    <name evidence="2" type="ORF">AFM11_07350</name>
</gene>
<dbReference type="GO" id="GO:0003824">
    <property type="term" value="F:catalytic activity"/>
    <property type="evidence" value="ECO:0007669"/>
    <property type="project" value="UniProtKB-ARBA"/>
</dbReference>
<evidence type="ECO:0000259" key="1">
    <source>
        <dbReference type="Pfam" id="PF00561"/>
    </source>
</evidence>